<dbReference type="OrthoDB" id="9808669at2"/>
<keyword evidence="7" id="KW-0276">Fatty acid metabolism</keyword>
<organism evidence="15 16">
    <name type="scientific">Orientia chuto str. Dubai</name>
    <dbReference type="NCBI Taxonomy" id="1359168"/>
    <lineage>
        <taxon>Bacteria</taxon>
        <taxon>Pseudomonadati</taxon>
        <taxon>Pseudomonadota</taxon>
        <taxon>Alphaproteobacteria</taxon>
        <taxon>Rickettsiales</taxon>
        <taxon>Rickettsiaceae</taxon>
        <taxon>Rickettsieae</taxon>
        <taxon>Orientia</taxon>
    </lineage>
</organism>
<dbReference type="GO" id="GO:0006633">
    <property type="term" value="P:fatty acid biosynthetic process"/>
    <property type="evidence" value="ECO:0007669"/>
    <property type="project" value="UniProtKB-UniRule"/>
</dbReference>
<dbReference type="InterPro" id="IPR000794">
    <property type="entry name" value="Beta-ketoacyl_synthase"/>
</dbReference>
<dbReference type="PIRSF" id="PIRSF000447">
    <property type="entry name" value="KAS_II"/>
    <property type="match status" value="1"/>
</dbReference>
<evidence type="ECO:0000256" key="9">
    <source>
        <dbReference type="ARBA" id="ARBA00023160"/>
    </source>
</evidence>
<dbReference type="PANTHER" id="PTHR11712:SF336">
    <property type="entry name" value="3-OXOACYL-[ACYL-CARRIER-PROTEIN] SYNTHASE, MITOCHONDRIAL"/>
    <property type="match status" value="1"/>
</dbReference>
<evidence type="ECO:0000259" key="14">
    <source>
        <dbReference type="PROSITE" id="PS52004"/>
    </source>
</evidence>
<dbReference type="PROSITE" id="PS52004">
    <property type="entry name" value="KS3_2"/>
    <property type="match status" value="1"/>
</dbReference>
<sequence length="423" mass="45516">MNDRRVVITGIGMITPLGTNAKVSWQNLIKCESGITQIHRFDTSNLKCKIAGLVLYDDKLTIYSPRGDELLVDFTNKKHDLFIQYGIIAAQEAIEDSGIDLNINEEIKENIGVIIGTGMGGIQTIADNAISLYTGNKISTYFITSSLSNLISGHISVMYGFRGPNQSVTSSCATGAHAIIDAARMIKCNEANVMIAGGSEAIISDIAITGFNAIKALSTRYNDNPKAASRPWDRNRDGFVMSEGAGIVVIEELKHAKKRGAKIYAELSGYGLSSDAYHITCPHPDGIGAKAAMLKAIKNSKINIKDINYVNAHATSTKKGDLIELNAIKNLILKENYKTAISSTKSSTGHLLGASGSVEVIFTALTLKNQVIPATLNLDNPIEEAKDINLVPNIPQECKINYALSNSFGFGSTNVSIALTKFI</sequence>
<dbReference type="PANTHER" id="PTHR11712">
    <property type="entry name" value="POLYKETIDE SYNTHASE-RELATED"/>
    <property type="match status" value="1"/>
</dbReference>
<protein>
    <recommendedName>
        <fullName evidence="4 11">3-oxoacyl-[acyl-carrier-protein] synthase 2</fullName>
        <ecNumber evidence="3 11">2.3.1.179</ecNumber>
    </recommendedName>
</protein>
<dbReference type="UniPathway" id="UPA00094"/>
<feature type="domain" description="Ketosynthase family 3 (KS3)" evidence="14">
    <location>
        <begin position="3"/>
        <end position="421"/>
    </location>
</feature>
<accession>A0A0F3MI47</accession>
<keyword evidence="16" id="KW-1185">Reference proteome</keyword>
<dbReference type="NCBIfam" id="NF005589">
    <property type="entry name" value="PRK07314.1"/>
    <property type="match status" value="1"/>
</dbReference>
<dbReference type="EC" id="2.3.1.179" evidence="3 11"/>
<dbReference type="GO" id="GO:0004315">
    <property type="term" value="F:3-oxoacyl-[acyl-carrier-protein] synthase activity"/>
    <property type="evidence" value="ECO:0007669"/>
    <property type="project" value="UniProtKB-UniRule"/>
</dbReference>
<evidence type="ECO:0000256" key="10">
    <source>
        <dbReference type="ARBA" id="ARBA00023315"/>
    </source>
</evidence>
<reference evidence="15 16" key="1">
    <citation type="submission" date="2015-02" db="EMBL/GenBank/DDBJ databases">
        <title>Genome Sequencing of Rickettsiales.</title>
        <authorList>
            <person name="Daugherty S.C."/>
            <person name="Su Q."/>
            <person name="Abolude K."/>
            <person name="Beier-Sexton M."/>
            <person name="Carlyon J.A."/>
            <person name="Carter R."/>
            <person name="Day N.P."/>
            <person name="Dumler S.J."/>
            <person name="Dyachenko V."/>
            <person name="Godinez A."/>
            <person name="Kurtti T.J."/>
            <person name="Lichay M."/>
            <person name="Mullins K.E."/>
            <person name="Ott S."/>
            <person name="Pappas-Brown V."/>
            <person name="Paris D.H."/>
            <person name="Patel P."/>
            <person name="Richards A.L."/>
            <person name="Sadzewicz L."/>
            <person name="Sears K."/>
            <person name="Seidman D."/>
            <person name="Sengamalay N."/>
            <person name="Stenos J."/>
            <person name="Tallon L.J."/>
            <person name="Vincent G."/>
            <person name="Fraser C.M."/>
            <person name="Munderloh U."/>
            <person name="Dunning-Hotopp J.C."/>
        </authorList>
    </citation>
    <scope>NUCLEOTIDE SEQUENCE [LARGE SCALE GENOMIC DNA]</scope>
    <source>
        <strain evidence="15 16">Fuller</strain>
    </source>
</reference>
<comment type="similarity">
    <text evidence="2 11 13">Belongs to the thiolase-like superfamily. Beta-ketoacyl-ACP synthases family.</text>
</comment>
<comment type="catalytic activity">
    <reaction evidence="11">
        <text>(9Z)-hexadecenoyl-[ACP] + malonyl-[ACP] + H(+) = 3-oxo-(11Z)-octadecenoyl-[ACP] + holo-[ACP] + CO2</text>
        <dbReference type="Rhea" id="RHEA:55040"/>
        <dbReference type="Rhea" id="RHEA-COMP:9623"/>
        <dbReference type="Rhea" id="RHEA-COMP:9685"/>
        <dbReference type="Rhea" id="RHEA-COMP:10800"/>
        <dbReference type="Rhea" id="RHEA-COMP:14074"/>
        <dbReference type="ChEBI" id="CHEBI:15378"/>
        <dbReference type="ChEBI" id="CHEBI:16526"/>
        <dbReference type="ChEBI" id="CHEBI:64479"/>
        <dbReference type="ChEBI" id="CHEBI:78449"/>
        <dbReference type="ChEBI" id="CHEBI:83989"/>
        <dbReference type="ChEBI" id="CHEBI:138538"/>
        <dbReference type="EC" id="2.3.1.179"/>
    </reaction>
</comment>
<name>A0A0F3MI47_9RICK</name>
<evidence type="ECO:0000256" key="1">
    <source>
        <dbReference type="ARBA" id="ARBA00005194"/>
    </source>
</evidence>
<evidence type="ECO:0000256" key="8">
    <source>
        <dbReference type="ARBA" id="ARBA00023098"/>
    </source>
</evidence>
<dbReference type="Pfam" id="PF00109">
    <property type="entry name" value="ketoacyl-synt"/>
    <property type="match status" value="1"/>
</dbReference>
<feature type="active site" description="For beta-ketoacyl synthase activity" evidence="12">
    <location>
        <position position="172"/>
    </location>
</feature>
<evidence type="ECO:0000256" key="3">
    <source>
        <dbReference type="ARBA" id="ARBA00012356"/>
    </source>
</evidence>
<comment type="caution">
    <text evidence="15">The sequence shown here is derived from an EMBL/GenBank/DDBJ whole genome shotgun (WGS) entry which is preliminary data.</text>
</comment>
<dbReference type="FunFam" id="3.40.47.10:FF:000009">
    <property type="entry name" value="3-oxoacyl-[acyl-carrier-protein] synthase 2"/>
    <property type="match status" value="1"/>
</dbReference>
<dbReference type="EMBL" id="LANP01000022">
    <property type="protein sequence ID" value="KJV55443.1"/>
    <property type="molecule type" value="Genomic_DNA"/>
</dbReference>
<evidence type="ECO:0000256" key="12">
    <source>
        <dbReference type="PIRSR" id="PIRSR000447-1"/>
    </source>
</evidence>
<keyword evidence="8" id="KW-0443">Lipid metabolism</keyword>
<evidence type="ECO:0000256" key="4">
    <source>
        <dbReference type="ARBA" id="ARBA00014657"/>
    </source>
</evidence>
<dbReference type="PATRIC" id="fig|1359168.3.peg.572"/>
<keyword evidence="5 11" id="KW-0444">Lipid biosynthesis</keyword>
<evidence type="ECO:0000256" key="2">
    <source>
        <dbReference type="ARBA" id="ARBA00008467"/>
    </source>
</evidence>
<keyword evidence="9 11" id="KW-0275">Fatty acid biosynthesis</keyword>
<dbReference type="NCBIfam" id="TIGR03150">
    <property type="entry name" value="fabF"/>
    <property type="match status" value="1"/>
</dbReference>
<comment type="pathway">
    <text evidence="1 11">Lipid metabolism; fatty acid biosynthesis.</text>
</comment>
<dbReference type="InterPro" id="IPR016039">
    <property type="entry name" value="Thiolase-like"/>
</dbReference>
<dbReference type="SMART" id="SM00825">
    <property type="entry name" value="PKS_KS"/>
    <property type="match status" value="1"/>
</dbReference>
<dbReference type="STRING" id="1359168.OCHUTO_0845"/>
<dbReference type="InterPro" id="IPR014030">
    <property type="entry name" value="Ketoacyl_synth_N"/>
</dbReference>
<evidence type="ECO:0000313" key="16">
    <source>
        <dbReference type="Proteomes" id="UP000033616"/>
    </source>
</evidence>
<proteinExistence type="inferred from homology"/>
<dbReference type="RefSeq" id="WP_045797455.1">
    <property type="nucleotide sequence ID" value="NZ_LANP01000022.1"/>
</dbReference>
<evidence type="ECO:0000256" key="11">
    <source>
        <dbReference type="PIRNR" id="PIRNR000447"/>
    </source>
</evidence>
<keyword evidence="6 11" id="KW-0808">Transferase</keyword>
<evidence type="ECO:0000313" key="15">
    <source>
        <dbReference type="EMBL" id="KJV55443.1"/>
    </source>
</evidence>
<dbReference type="CDD" id="cd00834">
    <property type="entry name" value="KAS_I_II"/>
    <property type="match status" value="1"/>
</dbReference>
<evidence type="ECO:0000256" key="5">
    <source>
        <dbReference type="ARBA" id="ARBA00022516"/>
    </source>
</evidence>
<dbReference type="Proteomes" id="UP000033616">
    <property type="component" value="Unassembled WGS sequence"/>
</dbReference>
<evidence type="ECO:0000256" key="13">
    <source>
        <dbReference type="RuleBase" id="RU003694"/>
    </source>
</evidence>
<evidence type="ECO:0000256" key="6">
    <source>
        <dbReference type="ARBA" id="ARBA00022679"/>
    </source>
</evidence>
<dbReference type="SUPFAM" id="SSF53901">
    <property type="entry name" value="Thiolase-like"/>
    <property type="match status" value="2"/>
</dbReference>
<keyword evidence="10 11" id="KW-0012">Acyltransferase</keyword>
<dbReference type="AlphaFoldDB" id="A0A0F3MI47"/>
<dbReference type="Pfam" id="PF02801">
    <property type="entry name" value="Ketoacyl-synt_C"/>
    <property type="match status" value="1"/>
</dbReference>
<comment type="catalytic activity">
    <reaction evidence="11">
        <text>a fatty acyl-[ACP] + malonyl-[ACP] + H(+) = a 3-oxoacyl-[ACP] + holo-[ACP] + CO2</text>
        <dbReference type="Rhea" id="RHEA:22836"/>
        <dbReference type="Rhea" id="RHEA-COMP:9623"/>
        <dbReference type="Rhea" id="RHEA-COMP:9685"/>
        <dbReference type="Rhea" id="RHEA-COMP:9916"/>
        <dbReference type="Rhea" id="RHEA-COMP:14125"/>
        <dbReference type="ChEBI" id="CHEBI:15378"/>
        <dbReference type="ChEBI" id="CHEBI:16526"/>
        <dbReference type="ChEBI" id="CHEBI:64479"/>
        <dbReference type="ChEBI" id="CHEBI:78449"/>
        <dbReference type="ChEBI" id="CHEBI:78776"/>
        <dbReference type="ChEBI" id="CHEBI:138651"/>
    </reaction>
</comment>
<evidence type="ECO:0000256" key="7">
    <source>
        <dbReference type="ARBA" id="ARBA00022832"/>
    </source>
</evidence>
<dbReference type="InterPro" id="IPR014031">
    <property type="entry name" value="Ketoacyl_synth_C"/>
</dbReference>
<dbReference type="Gene3D" id="3.40.47.10">
    <property type="match status" value="1"/>
</dbReference>
<gene>
    <name evidence="15" type="primary">fabF</name>
    <name evidence="15" type="ORF">OCHUTO_0845</name>
</gene>
<dbReference type="InterPro" id="IPR020841">
    <property type="entry name" value="PKS_Beta-ketoAc_synthase_dom"/>
</dbReference>
<dbReference type="InterPro" id="IPR017568">
    <property type="entry name" value="3-oxoacyl-ACP_synth-2"/>
</dbReference>
<comment type="function">
    <text evidence="11">Involved in the type II fatty acid elongation cycle. Catalyzes the elongation of a wide range of acyl-ACP by the addition of two carbons from malonyl-ACP to an acyl acceptor. Can efficiently catalyze the conversion of palmitoleoyl-ACP (cis-hexadec-9-enoyl-ACP) to cis-vaccenoyl-ACP (cis-octadec-11-enoyl-ACP), an essential step in the thermal regulation of fatty acid composition.</text>
</comment>